<keyword evidence="1" id="KW-0723">Serine/threonine-protein kinase</keyword>
<dbReference type="InterPro" id="IPR011009">
    <property type="entry name" value="Kinase-like_dom_sf"/>
</dbReference>
<proteinExistence type="predicted"/>
<evidence type="ECO:0000313" key="2">
    <source>
        <dbReference type="Proteomes" id="UP000325081"/>
    </source>
</evidence>
<keyword evidence="1" id="KW-0808">Transferase</keyword>
<comment type="caution">
    <text evidence="1">The sequence shown here is derived from an EMBL/GenBank/DDBJ whole genome shotgun (WGS) entry which is preliminary data.</text>
</comment>
<keyword evidence="1" id="KW-0418">Kinase</keyword>
<evidence type="ECO:0000313" key="1">
    <source>
        <dbReference type="EMBL" id="GER46625.1"/>
    </source>
</evidence>
<dbReference type="SUPFAM" id="SSF56112">
    <property type="entry name" value="Protein kinase-like (PK-like)"/>
    <property type="match status" value="1"/>
</dbReference>
<organism evidence="1 2">
    <name type="scientific">Striga asiatica</name>
    <name type="common">Asiatic witchweed</name>
    <name type="synonym">Buchnera asiatica</name>
    <dbReference type="NCBI Taxonomy" id="4170"/>
    <lineage>
        <taxon>Eukaryota</taxon>
        <taxon>Viridiplantae</taxon>
        <taxon>Streptophyta</taxon>
        <taxon>Embryophyta</taxon>
        <taxon>Tracheophyta</taxon>
        <taxon>Spermatophyta</taxon>
        <taxon>Magnoliopsida</taxon>
        <taxon>eudicotyledons</taxon>
        <taxon>Gunneridae</taxon>
        <taxon>Pentapetalae</taxon>
        <taxon>asterids</taxon>
        <taxon>lamiids</taxon>
        <taxon>Lamiales</taxon>
        <taxon>Orobanchaceae</taxon>
        <taxon>Buchnereae</taxon>
        <taxon>Striga</taxon>
    </lineage>
</organism>
<accession>A0A5A7QMS8</accession>
<dbReference type="EMBL" id="BKCP01007626">
    <property type="protein sequence ID" value="GER46625.1"/>
    <property type="molecule type" value="Genomic_DNA"/>
</dbReference>
<keyword evidence="2" id="KW-1185">Reference proteome</keyword>
<sequence>MDKNGRVGGYTFPLWEMSYGQKRPSSLLIWILRDTVEAVNSLHEKGELCYNMKLSNILLHVKGYRLEVNLSILTVRNKPDCNTIWCSKEEHTDVSDKKSNVWRLGLVLYYCLSGCGLWPFSVDTVKSLTGHALIERVKDASKKLDHLPEAVSLLKNLLGPSDKRLIGYKGCAGAQVLLDKMEEAGTFITGVRATATFED</sequence>
<name>A0A5A7QMS8_STRAF</name>
<gene>
    <name evidence="1" type="ORF">STAS_23682</name>
</gene>
<protein>
    <submittedName>
        <fullName evidence="1">Serine/threonine protein kinase</fullName>
    </submittedName>
</protein>
<reference evidence="2" key="1">
    <citation type="journal article" date="2019" name="Curr. Biol.">
        <title>Genome Sequence of Striga asiatica Provides Insight into the Evolution of Plant Parasitism.</title>
        <authorList>
            <person name="Yoshida S."/>
            <person name="Kim S."/>
            <person name="Wafula E.K."/>
            <person name="Tanskanen J."/>
            <person name="Kim Y.M."/>
            <person name="Honaas L."/>
            <person name="Yang Z."/>
            <person name="Spallek T."/>
            <person name="Conn C.E."/>
            <person name="Ichihashi Y."/>
            <person name="Cheong K."/>
            <person name="Cui S."/>
            <person name="Der J.P."/>
            <person name="Gundlach H."/>
            <person name="Jiao Y."/>
            <person name="Hori C."/>
            <person name="Ishida J.K."/>
            <person name="Kasahara H."/>
            <person name="Kiba T."/>
            <person name="Kim M.S."/>
            <person name="Koo N."/>
            <person name="Laohavisit A."/>
            <person name="Lee Y.H."/>
            <person name="Lumba S."/>
            <person name="McCourt P."/>
            <person name="Mortimer J.C."/>
            <person name="Mutuku J.M."/>
            <person name="Nomura T."/>
            <person name="Sasaki-Sekimoto Y."/>
            <person name="Seto Y."/>
            <person name="Wang Y."/>
            <person name="Wakatake T."/>
            <person name="Sakakibara H."/>
            <person name="Demura T."/>
            <person name="Yamaguchi S."/>
            <person name="Yoneyama K."/>
            <person name="Manabe R.I."/>
            <person name="Nelson D.C."/>
            <person name="Schulman A.H."/>
            <person name="Timko M.P."/>
            <person name="dePamphilis C.W."/>
            <person name="Choi D."/>
            <person name="Shirasu K."/>
        </authorList>
    </citation>
    <scope>NUCLEOTIDE SEQUENCE [LARGE SCALE GENOMIC DNA]</scope>
    <source>
        <strain evidence="2">cv. UVA1</strain>
    </source>
</reference>
<dbReference type="Gene3D" id="1.10.510.10">
    <property type="entry name" value="Transferase(Phosphotransferase) domain 1"/>
    <property type="match status" value="1"/>
</dbReference>
<dbReference type="Proteomes" id="UP000325081">
    <property type="component" value="Unassembled WGS sequence"/>
</dbReference>
<dbReference type="GO" id="GO:0004674">
    <property type="term" value="F:protein serine/threonine kinase activity"/>
    <property type="evidence" value="ECO:0007669"/>
    <property type="project" value="UniProtKB-KW"/>
</dbReference>
<dbReference type="AlphaFoldDB" id="A0A5A7QMS8"/>